<dbReference type="GO" id="GO:0007507">
    <property type="term" value="P:heart development"/>
    <property type="evidence" value="ECO:0007669"/>
    <property type="project" value="TreeGrafter"/>
</dbReference>
<dbReference type="Pfam" id="PF00041">
    <property type="entry name" value="fn3"/>
    <property type="match status" value="5"/>
</dbReference>
<dbReference type="PROSITE" id="PS50853">
    <property type="entry name" value="FN3"/>
    <property type="match status" value="5"/>
</dbReference>
<comment type="subcellular location">
    <subcellularLocation>
        <location evidence="1">Secreted</location>
        <location evidence="1">Extracellular space</location>
    </subcellularLocation>
</comment>
<feature type="domain" description="Fibronectin type-III" evidence="8">
    <location>
        <begin position="404"/>
        <end position="492"/>
    </location>
</feature>
<dbReference type="PANTHER" id="PTHR46708:SF7">
    <property type="entry name" value="FIBRONECTIN TYPE-III DOMAIN-CONTAINING PROTEIN"/>
    <property type="match status" value="1"/>
</dbReference>
<dbReference type="SUPFAM" id="SSF49265">
    <property type="entry name" value="Fibronectin type III"/>
    <property type="match status" value="5"/>
</dbReference>
<dbReference type="InterPro" id="IPR036116">
    <property type="entry name" value="FN3_sf"/>
</dbReference>
<sequence length="1136" mass="121004">MVTELSPKTEYSLTLYAIYPNLIGNSETIPVKTASLPKVSNFRVIEEGPFSLRLGWTPPLGKLNGFKIFIPRSNRPGLTYEQLLPGDISSHVIDSLEEDKKYTISIYAVYPEGPSEPVSIVGKTLKVVPVKQFLVQNATTDTVQARWASVKGATGYRLTWASTDGHIENINLGDNFNFYMIQGLHLGSEYTVTINPIFGDIEGPVTTNKVKTLESSAVQTLKVSAVSTNSAVVSWNKVPGATGYRLAWGPTPEFIGRDRPRQLALNSSTTEYKLKNVAHDTEYVLTLYVLFGSAVGPGISATFRTSPLGYVSNFKVTSYTSTSIAVEWSPIVGATEYKLSWYTDDSKPQFQYLDRSVLSHQIKDLNPQTIYTITICAVYGNSEGPEISLSQLTAAVSQTEPIQPVRELKVVDIGLNSFTLSWKKTPGVSGYKVSWIPFLGGKEESQVVPAASTTFTMGNLQESSAYKIQVSPVVGSREGSPVLVTARTLDLPKVEGFSALNTTESSTVLNWTRVAGVSGYLLSWRHISVLETKTETLGPAFSSYKISDLQYGRTYIFSIRPLYGEVEGPISTVYQRILGRDDVVKPDQSVPATVAPNSPPITADPPTASTITQPATRVPDPPTAPPPTKSITKKPLIEPSITEAKKVTVTTMKLSTAATKLTAPPQPVCGKTKADIVFLVDESSSIGVNNFAKMKDFMFRVATYFPVIGSHGTQIAVVHYSDEPRVEFNLSDFKDRNSLLRAIRGLRYTGGNTKTGKGISYVLQELFKESLGMRHDVAHVLVLITDGRAQDDVMPPSRIARALGVSILAVGVSNADIEELNKIAAPSSYTNIFYSPTFDDFPSIEREFIQSICSEELLSEFKLEDEFAQLDTPTEDPEELNKPLDPCSSQCVKGQKGEKGDGFGLGGLRFRQSPGQFDPFISSKGERGEKGSPGTDGIPGLPGRPGRTGPPGSAGQRGLPGVPGDMGPPGLPGSKGQRGERGEPGYVIAGTDSNYVPGRKGEPGSSGPQGPPGVPGANGSPGLPGQPGPPGSPGISVKGDPGVPGAKGLRGKQGIKGDKGEPGIDGIAGLPGPIGIDGVPGLQGQKGEKGEDGLGIQGVQGPPGEKGEKGNMGLTGTDGTKGDRGDQGIPGLGGPR</sequence>
<feature type="domain" description="Fibronectin type-III" evidence="8">
    <location>
        <begin position="310"/>
        <end position="397"/>
    </location>
</feature>
<keyword evidence="5" id="KW-0325">Glycoprotein</keyword>
<keyword evidence="3" id="KW-0732">Signal</keyword>
<dbReference type="Pfam" id="PF00092">
    <property type="entry name" value="VWA"/>
    <property type="match status" value="1"/>
</dbReference>
<evidence type="ECO:0000256" key="2">
    <source>
        <dbReference type="ARBA" id="ARBA00022525"/>
    </source>
</evidence>
<keyword evidence="2" id="KW-0964">Secreted</keyword>
<dbReference type="GO" id="GO:0043394">
    <property type="term" value="F:proteoglycan binding"/>
    <property type="evidence" value="ECO:0007669"/>
    <property type="project" value="TreeGrafter"/>
</dbReference>
<evidence type="ECO:0000313" key="10">
    <source>
        <dbReference type="Proteomes" id="UP000265020"/>
    </source>
</evidence>
<dbReference type="InterPro" id="IPR050991">
    <property type="entry name" value="ECM_Regulatory_Proteins"/>
</dbReference>
<dbReference type="Proteomes" id="UP000265020">
    <property type="component" value="Unassembled WGS sequence"/>
</dbReference>
<dbReference type="CDD" id="cd00063">
    <property type="entry name" value="FN3"/>
    <property type="match status" value="5"/>
</dbReference>
<dbReference type="InterPro" id="IPR003961">
    <property type="entry name" value="FN3_dom"/>
</dbReference>
<dbReference type="GO" id="GO:0007044">
    <property type="term" value="P:cell-substrate junction assembly"/>
    <property type="evidence" value="ECO:0007669"/>
    <property type="project" value="TreeGrafter"/>
</dbReference>
<protein>
    <recommendedName>
        <fullName evidence="11">Collagen alpha-1(VII) chain</fullName>
    </recommendedName>
</protein>
<accession>A0A3Q2FSF6</accession>
<dbReference type="GeneTree" id="ENSGT00940000153769"/>
<feature type="domain" description="Fibronectin type-III" evidence="8">
    <location>
        <begin position="217"/>
        <end position="309"/>
    </location>
</feature>
<dbReference type="PRINTS" id="PR00453">
    <property type="entry name" value="VWFADOMAIN"/>
</dbReference>
<dbReference type="SMART" id="SM00060">
    <property type="entry name" value="FN3"/>
    <property type="match status" value="6"/>
</dbReference>
<dbReference type="FunFam" id="3.40.50.410:FF:000004">
    <property type="entry name" value="collagen alpha-6(VI) chain"/>
    <property type="match status" value="1"/>
</dbReference>
<dbReference type="PANTHER" id="PTHR46708">
    <property type="entry name" value="TENASCIN"/>
    <property type="match status" value="1"/>
</dbReference>
<dbReference type="Ensembl" id="ENSCVAT00000000122.1">
    <property type="protein sequence ID" value="ENSCVAP00000009330.1"/>
    <property type="gene ID" value="ENSCVAG00000011297.1"/>
</dbReference>
<dbReference type="GO" id="GO:0007399">
    <property type="term" value="P:nervous system development"/>
    <property type="evidence" value="ECO:0007669"/>
    <property type="project" value="TreeGrafter"/>
</dbReference>
<dbReference type="GO" id="GO:0005576">
    <property type="term" value="C:extracellular region"/>
    <property type="evidence" value="ECO:0007669"/>
    <property type="project" value="UniProtKB-SubCell"/>
</dbReference>
<feature type="region of interest" description="Disordered" evidence="6">
    <location>
        <begin position="870"/>
        <end position="1136"/>
    </location>
</feature>
<feature type="region of interest" description="Disordered" evidence="6">
    <location>
        <begin position="588"/>
        <end position="636"/>
    </location>
</feature>
<proteinExistence type="predicted"/>
<dbReference type="GO" id="GO:0007160">
    <property type="term" value="P:cell-matrix adhesion"/>
    <property type="evidence" value="ECO:0007669"/>
    <property type="project" value="TreeGrafter"/>
</dbReference>
<organism evidence="9 10">
    <name type="scientific">Cyprinodon variegatus</name>
    <name type="common">Sheepshead minnow</name>
    <dbReference type="NCBI Taxonomy" id="28743"/>
    <lineage>
        <taxon>Eukaryota</taxon>
        <taxon>Metazoa</taxon>
        <taxon>Chordata</taxon>
        <taxon>Craniata</taxon>
        <taxon>Vertebrata</taxon>
        <taxon>Euteleostomi</taxon>
        <taxon>Actinopterygii</taxon>
        <taxon>Neopterygii</taxon>
        <taxon>Teleostei</taxon>
        <taxon>Neoteleostei</taxon>
        <taxon>Acanthomorphata</taxon>
        <taxon>Ovalentaria</taxon>
        <taxon>Atherinomorphae</taxon>
        <taxon>Cyprinodontiformes</taxon>
        <taxon>Cyprinodontidae</taxon>
        <taxon>Cyprinodon</taxon>
    </lineage>
</organism>
<evidence type="ECO:0000256" key="1">
    <source>
        <dbReference type="ARBA" id="ARBA00004239"/>
    </source>
</evidence>
<evidence type="ECO:0000313" key="9">
    <source>
        <dbReference type="Ensembl" id="ENSCVAP00000009330.1"/>
    </source>
</evidence>
<evidence type="ECO:0000259" key="8">
    <source>
        <dbReference type="PROSITE" id="PS50853"/>
    </source>
</evidence>
<evidence type="ECO:0000256" key="5">
    <source>
        <dbReference type="ARBA" id="ARBA00023180"/>
    </source>
</evidence>
<feature type="domain" description="Fibronectin type-III" evidence="8">
    <location>
        <begin position="493"/>
        <end position="581"/>
    </location>
</feature>
<dbReference type="GO" id="GO:0005201">
    <property type="term" value="F:extracellular matrix structural constituent"/>
    <property type="evidence" value="ECO:0007669"/>
    <property type="project" value="TreeGrafter"/>
</dbReference>
<dbReference type="InterPro" id="IPR008160">
    <property type="entry name" value="Collagen"/>
</dbReference>
<dbReference type="Gene3D" id="3.40.50.410">
    <property type="entry name" value="von Willebrand factor, type A domain"/>
    <property type="match status" value="1"/>
</dbReference>
<dbReference type="Pfam" id="PF01391">
    <property type="entry name" value="Collagen"/>
    <property type="match status" value="2"/>
</dbReference>
<keyword evidence="4" id="KW-0677">Repeat</keyword>
<name>A0A3Q2FSF6_CYPVA</name>
<feature type="compositionally biased region" description="Pro residues" evidence="6">
    <location>
        <begin position="619"/>
        <end position="628"/>
    </location>
</feature>
<reference evidence="9" key="2">
    <citation type="submission" date="2025-09" db="UniProtKB">
        <authorList>
            <consortium name="Ensembl"/>
        </authorList>
    </citation>
    <scope>IDENTIFICATION</scope>
</reference>
<dbReference type="OMA" id="FMFRVAT"/>
<evidence type="ECO:0000256" key="3">
    <source>
        <dbReference type="ARBA" id="ARBA00022729"/>
    </source>
</evidence>
<dbReference type="SUPFAM" id="SSF53300">
    <property type="entry name" value="vWA-like"/>
    <property type="match status" value="1"/>
</dbReference>
<feature type="compositionally biased region" description="Low complexity" evidence="6">
    <location>
        <begin position="938"/>
        <end position="954"/>
    </location>
</feature>
<dbReference type="STRING" id="28743.ENSCVAP00000009330"/>
<reference evidence="9" key="1">
    <citation type="submission" date="2025-08" db="UniProtKB">
        <authorList>
            <consortium name="Ensembl"/>
        </authorList>
    </citation>
    <scope>IDENTIFICATION</scope>
</reference>
<dbReference type="PROSITE" id="PS50234">
    <property type="entry name" value="VWFA"/>
    <property type="match status" value="1"/>
</dbReference>
<keyword evidence="10" id="KW-1185">Reference proteome</keyword>
<dbReference type="InterPro" id="IPR013783">
    <property type="entry name" value="Ig-like_fold"/>
</dbReference>
<feature type="domain" description="Fibronectin type-III" evidence="8">
    <location>
        <begin position="38"/>
        <end position="130"/>
    </location>
</feature>
<evidence type="ECO:0008006" key="11">
    <source>
        <dbReference type="Google" id="ProtNLM"/>
    </source>
</evidence>
<dbReference type="Gene3D" id="2.60.40.10">
    <property type="entry name" value="Immunoglobulins"/>
    <property type="match status" value="6"/>
</dbReference>
<dbReference type="GO" id="GO:0005178">
    <property type="term" value="F:integrin binding"/>
    <property type="evidence" value="ECO:0007669"/>
    <property type="project" value="TreeGrafter"/>
</dbReference>
<evidence type="ECO:0000256" key="4">
    <source>
        <dbReference type="ARBA" id="ARBA00022737"/>
    </source>
</evidence>
<dbReference type="InterPro" id="IPR002035">
    <property type="entry name" value="VWF_A"/>
</dbReference>
<evidence type="ECO:0000259" key="7">
    <source>
        <dbReference type="PROSITE" id="PS50234"/>
    </source>
</evidence>
<evidence type="ECO:0000256" key="6">
    <source>
        <dbReference type="SAM" id="MobiDB-lite"/>
    </source>
</evidence>
<dbReference type="SMART" id="SM00327">
    <property type="entry name" value="VWA"/>
    <property type="match status" value="1"/>
</dbReference>
<dbReference type="InterPro" id="IPR036465">
    <property type="entry name" value="vWFA_dom_sf"/>
</dbReference>
<dbReference type="AlphaFoldDB" id="A0A3Q2FSF6"/>
<feature type="domain" description="VWFA" evidence="7">
    <location>
        <begin position="675"/>
        <end position="852"/>
    </location>
</feature>